<dbReference type="InterPro" id="IPR002048">
    <property type="entry name" value="EF_hand_dom"/>
</dbReference>
<protein>
    <recommendedName>
        <fullName evidence="2">EF-hand domain-containing protein</fullName>
    </recommendedName>
</protein>
<feature type="domain" description="EF-hand" evidence="2">
    <location>
        <begin position="8"/>
        <end position="43"/>
    </location>
</feature>
<dbReference type="AlphaFoldDB" id="A0A7S0MD03"/>
<dbReference type="PROSITE" id="PS50222">
    <property type="entry name" value="EF_HAND_2"/>
    <property type="match status" value="3"/>
</dbReference>
<gene>
    <name evidence="3" type="ORF">CCUR1050_LOCUS15662</name>
</gene>
<evidence type="ECO:0000313" key="3">
    <source>
        <dbReference type="EMBL" id="CAD8637978.1"/>
    </source>
</evidence>
<dbReference type="PANTHER" id="PTHR23048:SF0">
    <property type="entry name" value="CALMODULIN LIKE 3"/>
    <property type="match status" value="1"/>
</dbReference>
<reference evidence="3" key="1">
    <citation type="submission" date="2021-01" db="EMBL/GenBank/DDBJ databases">
        <authorList>
            <person name="Corre E."/>
            <person name="Pelletier E."/>
            <person name="Niang G."/>
            <person name="Scheremetjew M."/>
            <person name="Finn R."/>
            <person name="Kale V."/>
            <person name="Holt S."/>
            <person name="Cochrane G."/>
            <person name="Meng A."/>
            <person name="Brown T."/>
            <person name="Cohen L."/>
        </authorList>
    </citation>
    <scope>NUCLEOTIDE SEQUENCE</scope>
    <source>
        <strain evidence="3">CCAP979/52</strain>
    </source>
</reference>
<dbReference type="PANTHER" id="PTHR23048">
    <property type="entry name" value="MYOSIN LIGHT CHAIN 1, 3"/>
    <property type="match status" value="1"/>
</dbReference>
<dbReference type="SMART" id="SM00054">
    <property type="entry name" value="EFh"/>
    <property type="match status" value="3"/>
</dbReference>
<dbReference type="InterPro" id="IPR011992">
    <property type="entry name" value="EF-hand-dom_pair"/>
</dbReference>
<evidence type="ECO:0000256" key="1">
    <source>
        <dbReference type="ARBA" id="ARBA00022737"/>
    </source>
</evidence>
<dbReference type="Pfam" id="PF13405">
    <property type="entry name" value="EF-hand_6"/>
    <property type="match status" value="1"/>
</dbReference>
<dbReference type="InterPro" id="IPR050230">
    <property type="entry name" value="CALM/Myosin/TropC-like"/>
</dbReference>
<dbReference type="EMBL" id="HBEZ01028347">
    <property type="protein sequence ID" value="CAD8637978.1"/>
    <property type="molecule type" value="Transcribed_RNA"/>
</dbReference>
<dbReference type="FunFam" id="1.10.238.10:FF:000001">
    <property type="entry name" value="Calmodulin 1"/>
    <property type="match status" value="1"/>
</dbReference>
<dbReference type="Gene3D" id="1.10.238.10">
    <property type="entry name" value="EF-hand"/>
    <property type="match status" value="2"/>
</dbReference>
<proteinExistence type="predicted"/>
<keyword evidence="1" id="KW-0677">Repeat</keyword>
<feature type="domain" description="EF-hand" evidence="2">
    <location>
        <begin position="117"/>
        <end position="152"/>
    </location>
</feature>
<dbReference type="Pfam" id="PF13499">
    <property type="entry name" value="EF-hand_7"/>
    <property type="match status" value="1"/>
</dbReference>
<feature type="domain" description="EF-hand" evidence="2">
    <location>
        <begin position="81"/>
        <end position="116"/>
    </location>
</feature>
<organism evidence="3">
    <name type="scientific">Cryptomonas curvata</name>
    <dbReference type="NCBI Taxonomy" id="233186"/>
    <lineage>
        <taxon>Eukaryota</taxon>
        <taxon>Cryptophyceae</taxon>
        <taxon>Cryptomonadales</taxon>
        <taxon>Cryptomonadaceae</taxon>
        <taxon>Cryptomonas</taxon>
    </lineage>
</organism>
<dbReference type="GO" id="GO:0005509">
    <property type="term" value="F:calcium ion binding"/>
    <property type="evidence" value="ECO:0007669"/>
    <property type="project" value="InterPro"/>
</dbReference>
<accession>A0A7S0MD03</accession>
<dbReference type="GO" id="GO:0016460">
    <property type="term" value="C:myosin II complex"/>
    <property type="evidence" value="ECO:0007669"/>
    <property type="project" value="TreeGrafter"/>
</dbReference>
<name>A0A7S0MD03_9CRYP</name>
<dbReference type="CDD" id="cd00051">
    <property type="entry name" value="EFh"/>
    <property type="match status" value="2"/>
</dbReference>
<sequence length="154" mass="17731">MAHRLSEQEESEIRECFALFDRDKDGKIKIEELGLIMRSLGRAPTELEVKEYQKQVDKGDGNFTIDGLMTVMISSWKSLEEEEEAILSAFRVFDKENTGRIDADELRHIFVTLGDALTQEEVNESLKLANIDKDGKIDYREFAKVLLPQPLPRR</sequence>
<evidence type="ECO:0000259" key="2">
    <source>
        <dbReference type="PROSITE" id="PS50222"/>
    </source>
</evidence>
<dbReference type="SUPFAM" id="SSF47473">
    <property type="entry name" value="EF-hand"/>
    <property type="match status" value="1"/>
</dbReference>